<accession>A0A6H5FZ08</accession>
<dbReference type="AlphaFoldDB" id="A0A6H5FZ08"/>
<name>A0A6H5FZ08_9HEMI</name>
<reference evidence="1 2" key="1">
    <citation type="submission" date="2020-02" db="EMBL/GenBank/DDBJ databases">
        <authorList>
            <person name="Ferguson B K."/>
        </authorList>
    </citation>
    <scope>NUCLEOTIDE SEQUENCE [LARGE SCALE GENOMIC DNA]</scope>
</reference>
<protein>
    <submittedName>
        <fullName evidence="1">Uncharacterized protein</fullName>
    </submittedName>
</protein>
<evidence type="ECO:0000313" key="1">
    <source>
        <dbReference type="EMBL" id="CAA9994816.1"/>
    </source>
</evidence>
<organism evidence="1 2">
    <name type="scientific">Nesidiocoris tenuis</name>
    <dbReference type="NCBI Taxonomy" id="355587"/>
    <lineage>
        <taxon>Eukaryota</taxon>
        <taxon>Metazoa</taxon>
        <taxon>Ecdysozoa</taxon>
        <taxon>Arthropoda</taxon>
        <taxon>Hexapoda</taxon>
        <taxon>Insecta</taxon>
        <taxon>Pterygota</taxon>
        <taxon>Neoptera</taxon>
        <taxon>Paraneoptera</taxon>
        <taxon>Hemiptera</taxon>
        <taxon>Heteroptera</taxon>
        <taxon>Panheteroptera</taxon>
        <taxon>Cimicomorpha</taxon>
        <taxon>Miridae</taxon>
        <taxon>Dicyphina</taxon>
        <taxon>Nesidiocoris</taxon>
    </lineage>
</organism>
<proteinExistence type="predicted"/>
<gene>
    <name evidence="1" type="ORF">NTEN_LOCUS1632</name>
</gene>
<dbReference type="EMBL" id="CADCXU010002646">
    <property type="protein sequence ID" value="CAA9994816.1"/>
    <property type="molecule type" value="Genomic_DNA"/>
</dbReference>
<keyword evidence="2" id="KW-1185">Reference proteome</keyword>
<feature type="non-terminal residue" evidence="1">
    <location>
        <position position="66"/>
    </location>
</feature>
<sequence length="66" mass="6957">MVSLLPLAQAKCSPVGDQRIHLHVLLVSGTKDLTGSLSGGPGAERKAVRTAGGEYWDSWCLGRHDG</sequence>
<dbReference type="Proteomes" id="UP000479000">
    <property type="component" value="Unassembled WGS sequence"/>
</dbReference>
<evidence type="ECO:0000313" key="2">
    <source>
        <dbReference type="Proteomes" id="UP000479000"/>
    </source>
</evidence>